<dbReference type="OrthoDB" id="10029326at2759"/>
<sequence>MKKNEHQVIIVGGSIGGLTLAHCFQRAGIAHIVLEKANNPTSQIGASIGILPNGARILDQLGLYDQVEEQIEPLSKANVTLPGEFSFNSSYTKVLNERVNRFGFPIAFLDRKVMLDILYRNYPDRNKIILGQNVTMVETFSEGVAVHTAGGLVYGGDLVVGADGVHSIVRREIWRAMKNTSPTRALDEDRTGLTIEFRCIFGISSNIPGLKLGEQVNALFDGLTIITIHGKKGRIYWFVIQKLAKKYVYPHCPRYTPTDTSTVAEKLRNVVFYKSLTFGDLWDNQETASMTVLEENIFKIWHHGRSVLLGDSVHKMTPNFGQGANMAIEDAATLTNLLREAESSANTEIANVLRQYQKVRYSRVDSVYRSSRFLVRLQARDGLINTLLTRYYIPYAGDLPADLASKTIADGVICDFLPKPKRSGDGWTKYARTQRRSWVCWLSYGLITFVLWFAFTMGLRYRGYMINLNLA</sequence>
<evidence type="ECO:0000256" key="9">
    <source>
        <dbReference type="SAM" id="Phobius"/>
    </source>
</evidence>
<feature type="domain" description="FAD-binding" evidence="10">
    <location>
        <begin position="287"/>
        <end position="368"/>
    </location>
</feature>
<evidence type="ECO:0000256" key="3">
    <source>
        <dbReference type="ARBA" id="ARBA00022630"/>
    </source>
</evidence>
<evidence type="ECO:0000256" key="1">
    <source>
        <dbReference type="ARBA" id="ARBA00004370"/>
    </source>
</evidence>
<keyword evidence="12" id="KW-1185">Reference proteome</keyword>
<protein>
    <submittedName>
        <fullName evidence="11">FAD/NAD(P)-binding domain-containing protein</fullName>
    </submittedName>
</protein>
<dbReference type="GO" id="GO:0004497">
    <property type="term" value="F:monooxygenase activity"/>
    <property type="evidence" value="ECO:0007669"/>
    <property type="project" value="InterPro"/>
</dbReference>
<dbReference type="AlphaFoldDB" id="A0A9W9TL49"/>
<dbReference type="InterPro" id="IPR002938">
    <property type="entry name" value="FAD-bd"/>
</dbReference>
<evidence type="ECO:0000256" key="2">
    <source>
        <dbReference type="ARBA" id="ARBA00007992"/>
    </source>
</evidence>
<dbReference type="RefSeq" id="XP_056498914.1">
    <property type="nucleotide sequence ID" value="XM_056645473.1"/>
</dbReference>
<name>A0A9W9TL49_PENCI</name>
<dbReference type="InterPro" id="IPR050562">
    <property type="entry name" value="FAD_mOase_fung"/>
</dbReference>
<keyword evidence="5" id="KW-0274">FAD</keyword>
<dbReference type="PANTHER" id="PTHR47356:SF2">
    <property type="entry name" value="FAD-BINDING DOMAIN-CONTAINING PROTEIN-RELATED"/>
    <property type="match status" value="1"/>
</dbReference>
<dbReference type="Gene3D" id="3.50.50.60">
    <property type="entry name" value="FAD/NAD(P)-binding domain"/>
    <property type="match status" value="1"/>
</dbReference>
<dbReference type="Pfam" id="PF01494">
    <property type="entry name" value="FAD_binding_3"/>
    <property type="match status" value="2"/>
</dbReference>
<gene>
    <name evidence="11" type="ORF">N7469_006555</name>
</gene>
<evidence type="ECO:0000256" key="4">
    <source>
        <dbReference type="ARBA" id="ARBA00022692"/>
    </source>
</evidence>
<comment type="caution">
    <text evidence="11">The sequence shown here is derived from an EMBL/GenBank/DDBJ whole genome shotgun (WGS) entry which is preliminary data.</text>
</comment>
<keyword evidence="7" id="KW-0560">Oxidoreductase</keyword>
<keyword evidence="4 9" id="KW-0812">Transmembrane</keyword>
<evidence type="ECO:0000256" key="6">
    <source>
        <dbReference type="ARBA" id="ARBA00022989"/>
    </source>
</evidence>
<evidence type="ECO:0000256" key="5">
    <source>
        <dbReference type="ARBA" id="ARBA00022827"/>
    </source>
</evidence>
<dbReference type="GeneID" id="81384640"/>
<accession>A0A9W9TL49</accession>
<comment type="subcellular location">
    <subcellularLocation>
        <location evidence="1">Membrane</location>
    </subcellularLocation>
</comment>
<dbReference type="GO" id="GO:0071949">
    <property type="term" value="F:FAD binding"/>
    <property type="evidence" value="ECO:0007669"/>
    <property type="project" value="InterPro"/>
</dbReference>
<feature type="transmembrane region" description="Helical" evidence="9">
    <location>
        <begin position="441"/>
        <end position="459"/>
    </location>
</feature>
<keyword evidence="6 9" id="KW-1133">Transmembrane helix</keyword>
<dbReference type="InterPro" id="IPR036188">
    <property type="entry name" value="FAD/NAD-bd_sf"/>
</dbReference>
<evidence type="ECO:0000313" key="12">
    <source>
        <dbReference type="Proteomes" id="UP001147733"/>
    </source>
</evidence>
<dbReference type="PRINTS" id="PR00420">
    <property type="entry name" value="RNGMNOXGNASE"/>
</dbReference>
<dbReference type="PANTHER" id="PTHR47356">
    <property type="entry name" value="FAD-DEPENDENT MONOOXYGENASE ASQG-RELATED"/>
    <property type="match status" value="1"/>
</dbReference>
<feature type="domain" description="FAD-binding" evidence="10">
    <location>
        <begin position="6"/>
        <end position="73"/>
    </location>
</feature>
<reference evidence="11" key="1">
    <citation type="submission" date="2022-11" db="EMBL/GenBank/DDBJ databases">
        <authorList>
            <person name="Petersen C."/>
        </authorList>
    </citation>
    <scope>NUCLEOTIDE SEQUENCE</scope>
    <source>
        <strain evidence="11">IBT 23319</strain>
    </source>
</reference>
<keyword evidence="3" id="KW-0285">Flavoprotein</keyword>
<dbReference type="SUPFAM" id="SSF51905">
    <property type="entry name" value="FAD/NAD(P)-binding domain"/>
    <property type="match status" value="1"/>
</dbReference>
<dbReference type="GO" id="GO:0016020">
    <property type="term" value="C:membrane"/>
    <property type="evidence" value="ECO:0007669"/>
    <property type="project" value="UniProtKB-SubCell"/>
</dbReference>
<organism evidence="11 12">
    <name type="scientific">Penicillium citrinum</name>
    <dbReference type="NCBI Taxonomy" id="5077"/>
    <lineage>
        <taxon>Eukaryota</taxon>
        <taxon>Fungi</taxon>
        <taxon>Dikarya</taxon>
        <taxon>Ascomycota</taxon>
        <taxon>Pezizomycotina</taxon>
        <taxon>Eurotiomycetes</taxon>
        <taxon>Eurotiomycetidae</taxon>
        <taxon>Eurotiales</taxon>
        <taxon>Aspergillaceae</taxon>
        <taxon>Penicillium</taxon>
    </lineage>
</organism>
<evidence type="ECO:0000313" key="11">
    <source>
        <dbReference type="EMBL" id="KAJ5226549.1"/>
    </source>
</evidence>
<evidence type="ECO:0000256" key="7">
    <source>
        <dbReference type="ARBA" id="ARBA00023002"/>
    </source>
</evidence>
<keyword evidence="8 9" id="KW-0472">Membrane</keyword>
<evidence type="ECO:0000259" key="10">
    <source>
        <dbReference type="Pfam" id="PF01494"/>
    </source>
</evidence>
<dbReference type="EMBL" id="JAPQKT010000006">
    <property type="protein sequence ID" value="KAJ5226549.1"/>
    <property type="molecule type" value="Genomic_DNA"/>
</dbReference>
<dbReference type="Proteomes" id="UP001147733">
    <property type="component" value="Unassembled WGS sequence"/>
</dbReference>
<comment type="similarity">
    <text evidence="2">Belongs to the paxM FAD-dependent monooxygenase family.</text>
</comment>
<proteinExistence type="inferred from homology"/>
<reference evidence="11" key="2">
    <citation type="journal article" date="2023" name="IMA Fungus">
        <title>Comparative genomic study of the Penicillium genus elucidates a diverse pangenome and 15 lateral gene transfer events.</title>
        <authorList>
            <person name="Petersen C."/>
            <person name="Sorensen T."/>
            <person name="Nielsen M.R."/>
            <person name="Sondergaard T.E."/>
            <person name="Sorensen J.L."/>
            <person name="Fitzpatrick D.A."/>
            <person name="Frisvad J.C."/>
            <person name="Nielsen K.L."/>
        </authorList>
    </citation>
    <scope>NUCLEOTIDE SEQUENCE</scope>
    <source>
        <strain evidence="11">IBT 23319</strain>
    </source>
</reference>
<evidence type="ECO:0000256" key="8">
    <source>
        <dbReference type="ARBA" id="ARBA00023136"/>
    </source>
</evidence>